<dbReference type="SMART" id="SM01232">
    <property type="entry name" value="H2TH"/>
    <property type="match status" value="1"/>
</dbReference>
<evidence type="ECO:0000313" key="27">
    <source>
        <dbReference type="Proteomes" id="UP000217720"/>
    </source>
</evidence>
<comment type="similarity">
    <text evidence="3">Belongs to the FPG family.</text>
</comment>
<evidence type="ECO:0000313" key="25">
    <source>
        <dbReference type="Proteomes" id="UP000094793"/>
    </source>
</evidence>
<dbReference type="EMBL" id="CP017150">
    <property type="protein sequence ID" value="AOP52429.1"/>
    <property type="molecule type" value="Genomic_DNA"/>
</dbReference>
<dbReference type="EC" id="3.2.2.23" evidence="17"/>
<dbReference type="EMBL" id="FXZI01000007">
    <property type="protein sequence ID" value="SMX92796.1"/>
    <property type="molecule type" value="Genomic_DNA"/>
</dbReference>
<gene>
    <name evidence="22" type="ORF">BAUR920_00352</name>
    <name evidence="23" type="ORF">BAURA86_02243</name>
    <name evidence="17" type="ORF">BLSMQ_0715</name>
    <name evidence="21" type="ORF">CIK62_07825</name>
    <name evidence="20" type="ORF">CIK64_11190</name>
    <name evidence="19" type="ORF">CIK65_13650</name>
    <name evidence="18" type="ORF">CIK79_11415</name>
    <name evidence="24" type="ORF">EB834_15525</name>
</gene>
<comment type="cofactor">
    <cofactor evidence="2">
        <name>Zn(2+)</name>
        <dbReference type="ChEBI" id="CHEBI:29105"/>
    </cofactor>
</comment>
<keyword evidence="4" id="KW-0479">Metal-binding</keyword>
<evidence type="ECO:0000256" key="4">
    <source>
        <dbReference type="ARBA" id="ARBA00022723"/>
    </source>
</evidence>
<dbReference type="Proteomes" id="UP000218620">
    <property type="component" value="Unassembled WGS sequence"/>
</dbReference>
<evidence type="ECO:0000256" key="6">
    <source>
        <dbReference type="ARBA" id="ARBA00022771"/>
    </source>
</evidence>
<dbReference type="Pfam" id="PF06827">
    <property type="entry name" value="zf-FPG_IleRS"/>
    <property type="match status" value="1"/>
</dbReference>
<evidence type="ECO:0000313" key="21">
    <source>
        <dbReference type="EMBL" id="PCC50798.1"/>
    </source>
</evidence>
<keyword evidence="5" id="KW-0227">DNA damage</keyword>
<dbReference type="SMART" id="SM00898">
    <property type="entry name" value="Fapy_DNA_glyco"/>
    <property type="match status" value="1"/>
</dbReference>
<feature type="domain" description="Formamidopyrimidine-DNA glycosylase catalytic" evidence="16">
    <location>
        <begin position="2"/>
        <end position="149"/>
    </location>
</feature>
<accession>A0A2H1JZ78</accession>
<reference evidence="30" key="4">
    <citation type="submission" date="2017-03" db="EMBL/GenBank/DDBJ databases">
        <authorList>
            <person name="Monnet C."/>
        </authorList>
    </citation>
    <scope>NUCLEOTIDE SEQUENCE [LARGE SCALE GENOMIC DNA]</scope>
    <source>
        <strain evidence="30">CNRZ 920</strain>
    </source>
</reference>
<dbReference type="PROSITE" id="PS51068">
    <property type="entry name" value="FPG_CAT"/>
    <property type="match status" value="1"/>
</dbReference>
<evidence type="ECO:0000256" key="7">
    <source>
        <dbReference type="ARBA" id="ARBA00022801"/>
    </source>
</evidence>
<dbReference type="PANTHER" id="PTHR22993">
    <property type="entry name" value="FORMAMIDOPYRIMIDINE-DNA GLYCOSYLASE"/>
    <property type="match status" value="1"/>
</dbReference>
<keyword evidence="6 14" id="KW-0863">Zinc-finger</keyword>
<evidence type="ECO:0000256" key="14">
    <source>
        <dbReference type="PROSITE-ProRule" id="PRU00391"/>
    </source>
</evidence>
<evidence type="ECO:0000313" key="23">
    <source>
        <dbReference type="EMBL" id="SMX92796.1"/>
    </source>
</evidence>
<dbReference type="Proteomes" id="UP000094793">
    <property type="component" value="Chromosome"/>
</dbReference>
<dbReference type="EMBL" id="NRGQ01000021">
    <property type="protein sequence ID" value="PCC42209.1"/>
    <property type="molecule type" value="Genomic_DNA"/>
</dbReference>
<reference evidence="17" key="1">
    <citation type="submission" date="2016-09" db="EMBL/GenBank/DDBJ databases">
        <title>Complete Genome Sequence of Brevibacterium aurantiacum SMQ-1335.</title>
        <authorList>
            <person name="de Melo A.G."/>
            <person name="Labrie S.J."/>
            <person name="Dumaresq J."/>
            <person name="Roberts R.J."/>
            <person name="Tremblay D.M."/>
            <person name="Moineau S."/>
        </authorList>
    </citation>
    <scope>NUCLEOTIDE SEQUENCE</scope>
    <source>
        <strain evidence="17">SMQ-1335</strain>
    </source>
</reference>
<dbReference type="SUPFAM" id="SSF57716">
    <property type="entry name" value="Glucocorticoid receptor-like (DNA-binding domain)"/>
    <property type="match status" value="1"/>
</dbReference>
<evidence type="ECO:0000256" key="3">
    <source>
        <dbReference type="ARBA" id="ARBA00009409"/>
    </source>
</evidence>
<evidence type="ECO:0000259" key="16">
    <source>
        <dbReference type="PROSITE" id="PS51068"/>
    </source>
</evidence>
<keyword evidence="13 17" id="KW-0326">Glycosidase</keyword>
<dbReference type="eggNOG" id="COG0266">
    <property type="taxonomic scope" value="Bacteria"/>
</dbReference>
<evidence type="ECO:0000256" key="11">
    <source>
        <dbReference type="ARBA" id="ARBA00023239"/>
    </source>
</evidence>
<dbReference type="Proteomes" id="UP000217720">
    <property type="component" value="Unassembled WGS sequence"/>
</dbReference>
<keyword evidence="18" id="KW-0255">Endonuclease</keyword>
<reference evidence="26 27" key="3">
    <citation type="journal article" date="2017" name="Elife">
        <title>Extensive horizontal gene transfer in cheese-associated bacteria.</title>
        <authorList>
            <person name="Bonham K.S."/>
            <person name="Wolfe B.E."/>
            <person name="Dutton R.J."/>
        </authorList>
    </citation>
    <scope>NUCLEOTIDE SEQUENCE [LARGE SCALE GENOMIC DNA]</scope>
    <source>
        <strain evidence="21 27">900_6</strain>
        <strain evidence="20 26">947_7</strain>
        <strain evidence="19 29">962_8</strain>
        <strain evidence="18 28">JB5</strain>
    </source>
</reference>
<dbReference type="EMBL" id="NRGX01000001">
    <property type="protein sequence ID" value="PCC18845.1"/>
    <property type="molecule type" value="Genomic_DNA"/>
</dbReference>
<dbReference type="GO" id="GO:0140078">
    <property type="term" value="F:class I DNA-(apurinic or apyrimidinic site) endonuclease activity"/>
    <property type="evidence" value="ECO:0007669"/>
    <property type="project" value="UniProtKB-EC"/>
</dbReference>
<dbReference type="Gene3D" id="1.10.8.50">
    <property type="match status" value="1"/>
</dbReference>
<dbReference type="Gene3D" id="3.20.190.10">
    <property type="entry name" value="MutM-like, N-terminal"/>
    <property type="match status" value="1"/>
</dbReference>
<evidence type="ECO:0000313" key="30">
    <source>
        <dbReference type="Proteomes" id="UP000234289"/>
    </source>
</evidence>
<accession>A0A2A3YSI2</accession>
<evidence type="ECO:0000256" key="13">
    <source>
        <dbReference type="ARBA" id="ARBA00023295"/>
    </source>
</evidence>
<dbReference type="AlphaFoldDB" id="A0A1D7W031"/>
<evidence type="ECO:0000313" key="24">
    <source>
        <dbReference type="EMBL" id="TGD37471.1"/>
    </source>
</evidence>
<evidence type="ECO:0000256" key="9">
    <source>
        <dbReference type="ARBA" id="ARBA00023125"/>
    </source>
</evidence>
<evidence type="ECO:0000259" key="15">
    <source>
        <dbReference type="PROSITE" id="PS51066"/>
    </source>
</evidence>
<accession>A0A1D7W031</accession>
<dbReference type="Proteomes" id="UP000297736">
    <property type="component" value="Unassembled WGS sequence"/>
</dbReference>
<evidence type="ECO:0000313" key="18">
    <source>
        <dbReference type="EMBL" id="PCC18845.1"/>
    </source>
</evidence>
<dbReference type="EMBL" id="NRGP01000014">
    <property type="protein sequence ID" value="PCC46613.1"/>
    <property type="molecule type" value="Genomic_DNA"/>
</dbReference>
<evidence type="ECO:0000256" key="10">
    <source>
        <dbReference type="ARBA" id="ARBA00023204"/>
    </source>
</evidence>
<dbReference type="Pfam" id="PF01149">
    <property type="entry name" value="Fapy_DNA_glyco"/>
    <property type="match status" value="1"/>
</dbReference>
<evidence type="ECO:0000313" key="26">
    <source>
        <dbReference type="Proteomes" id="UP000217564"/>
    </source>
</evidence>
<reference evidence="24 32" key="6">
    <citation type="submission" date="2018-10" db="EMBL/GenBank/DDBJ databases">
        <title>Brevibacterium genomes from Austrain hard cheese rinds.</title>
        <authorList>
            <person name="Anast J.M."/>
            <person name="Dzieciol M."/>
            <person name="Schultz D.L."/>
            <person name="Mann E."/>
            <person name="Wagner M."/>
            <person name="Schmitz-Esser S."/>
        </authorList>
    </citation>
    <scope>NUCLEOTIDE SEQUENCE [LARGE SCALE GENOMIC DNA]</scope>
    <source>
        <strain evidence="24 32">L261</strain>
    </source>
</reference>
<evidence type="ECO:0000313" key="17">
    <source>
        <dbReference type="EMBL" id="AOP52429.1"/>
    </source>
</evidence>
<keyword evidence="8" id="KW-0862">Zinc</keyword>
<dbReference type="GO" id="GO:0008270">
    <property type="term" value="F:zinc ion binding"/>
    <property type="evidence" value="ECO:0007669"/>
    <property type="project" value="UniProtKB-KW"/>
</dbReference>
<evidence type="ECO:0000313" key="32">
    <source>
        <dbReference type="Proteomes" id="UP000297736"/>
    </source>
</evidence>
<dbReference type="OrthoDB" id="9800855at2"/>
<dbReference type="InterPro" id="IPR010663">
    <property type="entry name" value="Znf_FPG/IleRS"/>
</dbReference>
<dbReference type="InterPro" id="IPR000214">
    <property type="entry name" value="Znf_DNA_glyclase/AP_lyase"/>
</dbReference>
<dbReference type="SUPFAM" id="SSF46946">
    <property type="entry name" value="S13-like H2TH domain"/>
    <property type="match status" value="1"/>
</dbReference>
<keyword evidence="12" id="KW-0511">Multifunctional enzyme</keyword>
<evidence type="ECO:0000256" key="12">
    <source>
        <dbReference type="ARBA" id="ARBA00023268"/>
    </source>
</evidence>
<dbReference type="Proteomes" id="UP000218377">
    <property type="component" value="Unassembled WGS sequence"/>
</dbReference>
<dbReference type="PANTHER" id="PTHR22993:SF9">
    <property type="entry name" value="FORMAMIDOPYRIMIDINE-DNA GLYCOSYLASE"/>
    <property type="match status" value="1"/>
</dbReference>
<dbReference type="RefSeq" id="WP_069599516.1">
    <property type="nucleotide sequence ID" value="NZ_CP017150.1"/>
</dbReference>
<dbReference type="EMBL" id="RHFF01000016">
    <property type="protein sequence ID" value="TGD37471.1"/>
    <property type="molecule type" value="Genomic_DNA"/>
</dbReference>
<evidence type="ECO:0000313" key="20">
    <source>
        <dbReference type="EMBL" id="PCC46613.1"/>
    </source>
</evidence>
<evidence type="ECO:0000313" key="19">
    <source>
        <dbReference type="EMBL" id="PCC42209.1"/>
    </source>
</evidence>
<sequence>MPELPEVDALVTFLRPRIVGDFVTRTDIGELSILKTADPPLEALNGLEITGVSRVGKSLIVAFDGLELVCRFARAGWLVWHELVPTGPVRMGKGPLALRLHLASGAGFDISEAGTKKNAAASLVADRSEVPAIANAGPDALSIDAAEFTATLAGSTARIKTVLEDQSLISGIGNAYSDEILHTAQLSPFATANGVDAPSLLDTIREVLGHAREALIDLPPAKVKAAKKRGFRVHGRTGKTCPVCGSTIAEVSYSDKSLQYCPGCQTGGRKLSDRRMDRLLK</sequence>
<evidence type="ECO:0000313" key="22">
    <source>
        <dbReference type="EMBL" id="SMX67734.1"/>
    </source>
</evidence>
<dbReference type="Proteomes" id="UP000234289">
    <property type="component" value="Unassembled WGS sequence"/>
</dbReference>
<dbReference type="EC" id="4.2.99.18" evidence="22"/>
<dbReference type="InterPro" id="IPR012319">
    <property type="entry name" value="FPG_cat"/>
</dbReference>
<dbReference type="PATRIC" id="fig|1703.10.peg.736"/>
<feature type="domain" description="FPG-type" evidence="15">
    <location>
        <begin position="232"/>
        <end position="266"/>
    </location>
</feature>
<protein>
    <submittedName>
        <fullName evidence="18">Endonuclease VIII</fullName>
    </submittedName>
    <submittedName>
        <fullName evidence="17">Formamidopyrimidine-DNA glycosylase</fullName>
        <ecNumber evidence="17">3.2.2.23</ecNumber>
        <ecNumber evidence="22">4.2.99.18</ecNumber>
    </submittedName>
    <submittedName>
        <fullName evidence="24">Fpg/Nei family DNA glycosylase</fullName>
    </submittedName>
</protein>
<dbReference type="KEGG" id="blin:BLSMQ_0715"/>
<dbReference type="GO" id="GO:0034039">
    <property type="term" value="F:8-oxo-7,8-dihydroguanine DNA N-glycosylase activity"/>
    <property type="evidence" value="ECO:0007669"/>
    <property type="project" value="TreeGrafter"/>
</dbReference>
<reference evidence="25" key="2">
    <citation type="submission" date="2016-09" db="EMBL/GenBank/DDBJ databases">
        <title>Complete Genome Sequence of Brevibacterium linens SMQ-1335.</title>
        <authorList>
            <person name="de Melo A.G."/>
            <person name="Labrie S.J."/>
            <person name="Dumaresq J."/>
            <person name="Roberts R.J."/>
            <person name="Tremblay D.M."/>
            <person name="Moineau S."/>
        </authorList>
    </citation>
    <scope>NUCLEOTIDE SEQUENCE [LARGE SCALE GENOMIC DNA]</scope>
    <source>
        <strain evidence="25">SMQ-1335</strain>
    </source>
</reference>
<organism evidence="17 25">
    <name type="scientific">Brevibacterium aurantiacum</name>
    <dbReference type="NCBI Taxonomy" id="273384"/>
    <lineage>
        <taxon>Bacteria</taxon>
        <taxon>Bacillati</taxon>
        <taxon>Actinomycetota</taxon>
        <taxon>Actinomycetes</taxon>
        <taxon>Micrococcales</taxon>
        <taxon>Brevibacteriaceae</taxon>
        <taxon>Brevibacterium</taxon>
    </lineage>
</organism>
<dbReference type="EMBL" id="NRGO01000007">
    <property type="protein sequence ID" value="PCC50798.1"/>
    <property type="molecule type" value="Genomic_DNA"/>
</dbReference>
<evidence type="ECO:0000256" key="2">
    <source>
        <dbReference type="ARBA" id="ARBA00001947"/>
    </source>
</evidence>
<dbReference type="GO" id="GO:0003684">
    <property type="term" value="F:damaged DNA binding"/>
    <property type="evidence" value="ECO:0007669"/>
    <property type="project" value="InterPro"/>
</dbReference>
<reference evidence="22 31" key="5">
    <citation type="submission" date="2017-03" db="EMBL/GenBank/DDBJ databases">
        <authorList>
            <person name="Afonso C.L."/>
            <person name="Miller P.J."/>
            <person name="Scott M.A."/>
            <person name="Spackman E."/>
            <person name="Goraichik I."/>
            <person name="Dimitrov K.M."/>
            <person name="Suarez D.L."/>
            <person name="Swayne D.E."/>
        </authorList>
    </citation>
    <scope>NUCLEOTIDE SEQUENCE [LARGE SCALE GENOMIC DNA]</scope>
    <source>
        <strain evidence="23">8</strain>
        <strain evidence="31">8(6)</strain>
        <strain evidence="22">CNRZ 920</strain>
    </source>
</reference>
<keyword evidence="18" id="KW-0540">Nuclease</keyword>
<dbReference type="Pfam" id="PF06831">
    <property type="entry name" value="H2TH"/>
    <property type="match status" value="1"/>
</dbReference>
<dbReference type="PROSITE" id="PS51066">
    <property type="entry name" value="ZF_FPG_2"/>
    <property type="match status" value="1"/>
</dbReference>
<dbReference type="GO" id="GO:0006284">
    <property type="term" value="P:base-excision repair"/>
    <property type="evidence" value="ECO:0007669"/>
    <property type="project" value="InterPro"/>
</dbReference>
<dbReference type="SUPFAM" id="SSF81624">
    <property type="entry name" value="N-terminal domain of MutM-like DNA repair proteins"/>
    <property type="match status" value="1"/>
</dbReference>
<evidence type="ECO:0000256" key="5">
    <source>
        <dbReference type="ARBA" id="ARBA00022763"/>
    </source>
</evidence>
<dbReference type="InterPro" id="IPR035937">
    <property type="entry name" value="FPG_N"/>
</dbReference>
<keyword evidence="11 22" id="KW-0456">Lyase</keyword>
<keyword evidence="9" id="KW-0238">DNA-binding</keyword>
<dbReference type="EMBL" id="FXZG01000002">
    <property type="protein sequence ID" value="SMX67734.1"/>
    <property type="molecule type" value="Genomic_DNA"/>
</dbReference>
<dbReference type="Proteomes" id="UP000234300">
    <property type="component" value="Unassembled WGS sequence"/>
</dbReference>
<evidence type="ECO:0000313" key="28">
    <source>
        <dbReference type="Proteomes" id="UP000218377"/>
    </source>
</evidence>
<keyword evidence="10" id="KW-0234">DNA repair</keyword>
<proteinExistence type="inferred from homology"/>
<evidence type="ECO:0000256" key="1">
    <source>
        <dbReference type="ARBA" id="ARBA00001668"/>
    </source>
</evidence>
<evidence type="ECO:0000313" key="29">
    <source>
        <dbReference type="Proteomes" id="UP000218620"/>
    </source>
</evidence>
<keyword evidence="7 17" id="KW-0378">Hydrolase</keyword>
<evidence type="ECO:0000313" key="31">
    <source>
        <dbReference type="Proteomes" id="UP000234300"/>
    </source>
</evidence>
<dbReference type="GeneID" id="60905080"/>
<comment type="catalytic activity">
    <reaction evidence="1">
        <text>Hydrolysis of DNA containing ring-opened 7-methylguanine residues, releasing 2,6-diamino-4-hydroxy-5-(N-methyl)formamidopyrimidine.</text>
        <dbReference type="EC" id="3.2.2.23"/>
    </reaction>
</comment>
<dbReference type="InterPro" id="IPR010979">
    <property type="entry name" value="Ribosomal_uS13-like_H2TH"/>
</dbReference>
<dbReference type="Proteomes" id="UP000217564">
    <property type="component" value="Unassembled WGS sequence"/>
</dbReference>
<evidence type="ECO:0000256" key="8">
    <source>
        <dbReference type="ARBA" id="ARBA00022833"/>
    </source>
</evidence>
<dbReference type="CDD" id="cd08973">
    <property type="entry name" value="BaFpgNei_N_1"/>
    <property type="match status" value="1"/>
</dbReference>
<dbReference type="InterPro" id="IPR015886">
    <property type="entry name" value="H2TH_FPG"/>
</dbReference>
<name>A0A1D7W031_BREAU</name>